<dbReference type="InterPro" id="IPR011129">
    <property type="entry name" value="CSD"/>
</dbReference>
<accession>A0ABX5LR53</accession>
<keyword evidence="5" id="KW-1185">Reference proteome</keyword>
<feature type="domain" description="CSD" evidence="3">
    <location>
        <begin position="5"/>
        <end position="68"/>
    </location>
</feature>
<proteinExistence type="predicted"/>
<dbReference type="Proteomes" id="UP000248090">
    <property type="component" value="Unassembled WGS sequence"/>
</dbReference>
<dbReference type="InterPro" id="IPR012340">
    <property type="entry name" value="NA-bd_OB-fold"/>
</dbReference>
<evidence type="ECO:0000259" key="3">
    <source>
        <dbReference type="PROSITE" id="PS51857"/>
    </source>
</evidence>
<dbReference type="PRINTS" id="PR00050">
    <property type="entry name" value="COLDSHOCK"/>
</dbReference>
<evidence type="ECO:0000256" key="2">
    <source>
        <dbReference type="ARBA" id="ARBA00022490"/>
    </source>
</evidence>
<dbReference type="PIRSF" id="PIRSF002599">
    <property type="entry name" value="Cold_shock_A"/>
    <property type="match status" value="1"/>
</dbReference>
<dbReference type="RefSeq" id="WP_110190185.1">
    <property type="nucleotide sequence ID" value="NZ_CP177354.1"/>
</dbReference>
<dbReference type="SUPFAM" id="SSF50249">
    <property type="entry name" value="Nucleic acid-binding proteins"/>
    <property type="match status" value="1"/>
</dbReference>
<dbReference type="InterPro" id="IPR002059">
    <property type="entry name" value="CSP_DNA-bd"/>
</dbReference>
<dbReference type="NCBIfam" id="NF038236">
    <property type="entry name" value="retron_eff_Se72"/>
    <property type="match status" value="1"/>
</dbReference>
<organism evidence="4 5">
    <name type="scientific">Pokkaliibacter plantistimulans</name>
    <dbReference type="NCBI Taxonomy" id="1635171"/>
    <lineage>
        <taxon>Bacteria</taxon>
        <taxon>Pseudomonadati</taxon>
        <taxon>Pseudomonadota</taxon>
        <taxon>Gammaproteobacteria</taxon>
        <taxon>Oceanospirillales</taxon>
        <taxon>Balneatrichaceae</taxon>
        <taxon>Pokkaliibacter</taxon>
    </lineage>
</organism>
<name>A0ABX5LR53_9GAMM</name>
<comment type="caution">
    <text evidence="4">The sequence shown here is derived from an EMBL/GenBank/DDBJ whole genome shotgun (WGS) entry which is preliminary data.</text>
</comment>
<dbReference type="Pfam" id="PF00313">
    <property type="entry name" value="CSD"/>
    <property type="match status" value="1"/>
</dbReference>
<comment type="subcellular location">
    <subcellularLocation>
        <location evidence="1">Cytoplasm</location>
    </subcellularLocation>
</comment>
<gene>
    <name evidence="4" type="ORF">WH50_24990</name>
</gene>
<sequence>MSEQFEYGTVRVFDTFKGFGFIRRSVGKDVFFFYTEINNEEKVLVEGDRVQFIVRPQQKGPRAYEISKVS</sequence>
<dbReference type="CDD" id="cd04458">
    <property type="entry name" value="CSP_CDS"/>
    <property type="match status" value="1"/>
</dbReference>
<protein>
    <recommendedName>
        <fullName evidence="3">CSD domain-containing protein</fullName>
    </recommendedName>
</protein>
<evidence type="ECO:0000256" key="1">
    <source>
        <dbReference type="ARBA" id="ARBA00004496"/>
    </source>
</evidence>
<reference evidence="4 5" key="1">
    <citation type="submission" date="2015-03" db="EMBL/GenBank/DDBJ databases">
        <authorList>
            <person name="Krishnan R."/>
            <person name="Midha S."/>
            <person name="Patil P.B."/>
            <person name="Rameshkumar N."/>
        </authorList>
    </citation>
    <scope>NUCLEOTIDE SEQUENCE [LARGE SCALE GENOMIC DNA]</scope>
    <source>
        <strain evidence="4 5">L1E11</strain>
    </source>
</reference>
<dbReference type="EMBL" id="LAPT01000169">
    <property type="protein sequence ID" value="PXF28682.1"/>
    <property type="molecule type" value="Genomic_DNA"/>
</dbReference>
<dbReference type="PROSITE" id="PS51857">
    <property type="entry name" value="CSD_2"/>
    <property type="match status" value="1"/>
</dbReference>
<evidence type="ECO:0000313" key="4">
    <source>
        <dbReference type="EMBL" id="PXF28682.1"/>
    </source>
</evidence>
<dbReference type="SMART" id="SM00357">
    <property type="entry name" value="CSP"/>
    <property type="match status" value="1"/>
</dbReference>
<keyword evidence="2" id="KW-0963">Cytoplasm</keyword>
<evidence type="ECO:0000313" key="5">
    <source>
        <dbReference type="Proteomes" id="UP000248090"/>
    </source>
</evidence>
<dbReference type="Gene3D" id="2.40.50.140">
    <property type="entry name" value="Nucleic acid-binding proteins"/>
    <property type="match status" value="1"/>
</dbReference>
<dbReference type="InterPro" id="IPR012156">
    <property type="entry name" value="Cold_shock_CspA"/>
</dbReference>